<dbReference type="PANTHER" id="PTHR34286">
    <property type="entry name" value="TRANSMEMBRANE PROTEIN"/>
    <property type="match status" value="1"/>
</dbReference>
<keyword evidence="4" id="KW-1185">Reference proteome</keyword>
<evidence type="ECO:0000313" key="4">
    <source>
        <dbReference type="Proteomes" id="UP001485043"/>
    </source>
</evidence>
<organism evidence="3 4">
    <name type="scientific">Apatococcus fuscideae</name>
    <dbReference type="NCBI Taxonomy" id="2026836"/>
    <lineage>
        <taxon>Eukaryota</taxon>
        <taxon>Viridiplantae</taxon>
        <taxon>Chlorophyta</taxon>
        <taxon>core chlorophytes</taxon>
        <taxon>Trebouxiophyceae</taxon>
        <taxon>Chlorellales</taxon>
        <taxon>Chlorellaceae</taxon>
        <taxon>Apatococcus</taxon>
    </lineage>
</organism>
<dbReference type="EMBL" id="JALJOV010000315">
    <property type="protein sequence ID" value="KAK9864778.1"/>
    <property type="molecule type" value="Genomic_DNA"/>
</dbReference>
<evidence type="ECO:0000256" key="1">
    <source>
        <dbReference type="SAM" id="MobiDB-lite"/>
    </source>
</evidence>
<sequence>MAGGHGAPDYPTGVWSPAGGWYADPKHWKRNTAFALVAIVAICIPVWRSSAAHERRPHAPTRPIPSQMWSKNFPKPDPNAIGGSS</sequence>
<accession>A0AAW1T7I7</accession>
<feature type="region of interest" description="Disordered" evidence="1">
    <location>
        <begin position="50"/>
        <end position="85"/>
    </location>
</feature>
<gene>
    <name evidence="3" type="ORF">WJX84_006604</name>
</gene>
<protein>
    <submittedName>
        <fullName evidence="3">Uncharacterized protein</fullName>
    </submittedName>
</protein>
<evidence type="ECO:0000256" key="2">
    <source>
        <dbReference type="SAM" id="Phobius"/>
    </source>
</evidence>
<evidence type="ECO:0000313" key="3">
    <source>
        <dbReference type="EMBL" id="KAK9864778.1"/>
    </source>
</evidence>
<name>A0AAW1T7I7_9CHLO</name>
<keyword evidence="2" id="KW-1133">Transmembrane helix</keyword>
<reference evidence="3 4" key="1">
    <citation type="journal article" date="2024" name="Nat. Commun.">
        <title>Phylogenomics reveals the evolutionary origins of lichenization in chlorophyte algae.</title>
        <authorList>
            <person name="Puginier C."/>
            <person name="Libourel C."/>
            <person name="Otte J."/>
            <person name="Skaloud P."/>
            <person name="Haon M."/>
            <person name="Grisel S."/>
            <person name="Petersen M."/>
            <person name="Berrin J.G."/>
            <person name="Delaux P.M."/>
            <person name="Dal Grande F."/>
            <person name="Keller J."/>
        </authorList>
    </citation>
    <scope>NUCLEOTIDE SEQUENCE [LARGE SCALE GENOMIC DNA]</scope>
    <source>
        <strain evidence="3 4">SAG 2523</strain>
    </source>
</reference>
<keyword evidence="2" id="KW-0472">Membrane</keyword>
<dbReference type="PANTHER" id="PTHR34286:SF1">
    <property type="entry name" value="TRANSMEMBRANE PROTEIN"/>
    <property type="match status" value="1"/>
</dbReference>
<feature type="transmembrane region" description="Helical" evidence="2">
    <location>
        <begin position="31"/>
        <end position="47"/>
    </location>
</feature>
<dbReference type="Proteomes" id="UP001485043">
    <property type="component" value="Unassembled WGS sequence"/>
</dbReference>
<dbReference type="AlphaFoldDB" id="A0AAW1T7I7"/>
<comment type="caution">
    <text evidence="3">The sequence shown here is derived from an EMBL/GenBank/DDBJ whole genome shotgun (WGS) entry which is preliminary data.</text>
</comment>
<keyword evidence="2" id="KW-0812">Transmembrane</keyword>
<proteinExistence type="predicted"/>